<keyword evidence="4 8" id="KW-1133">Transmembrane helix</keyword>
<evidence type="ECO:0000256" key="9">
    <source>
        <dbReference type="SAM" id="SignalP"/>
    </source>
</evidence>
<evidence type="ECO:0000256" key="4">
    <source>
        <dbReference type="ARBA" id="ARBA00022989"/>
    </source>
</evidence>
<dbReference type="EMBL" id="WJBH02000007">
    <property type="protein sequence ID" value="KAI9555328.1"/>
    <property type="molecule type" value="Genomic_DNA"/>
</dbReference>
<feature type="transmembrane region" description="Helical" evidence="8">
    <location>
        <begin position="580"/>
        <end position="601"/>
    </location>
</feature>
<feature type="domain" description="G-protein coupled receptors family 2 profile 2" evidence="10">
    <location>
        <begin position="484"/>
        <end position="786"/>
    </location>
</feature>
<dbReference type="AlphaFoldDB" id="A0AAD5PRU7"/>
<dbReference type="GO" id="GO:0004930">
    <property type="term" value="F:G protein-coupled receptor activity"/>
    <property type="evidence" value="ECO:0007669"/>
    <property type="project" value="UniProtKB-KW"/>
</dbReference>
<evidence type="ECO:0000256" key="3">
    <source>
        <dbReference type="ARBA" id="ARBA00022692"/>
    </source>
</evidence>
<keyword evidence="9" id="KW-0732">Signal</keyword>
<dbReference type="GO" id="GO:0016020">
    <property type="term" value="C:membrane"/>
    <property type="evidence" value="ECO:0007669"/>
    <property type="project" value="UniProtKB-SubCell"/>
</dbReference>
<feature type="signal peptide" evidence="9">
    <location>
        <begin position="1"/>
        <end position="23"/>
    </location>
</feature>
<keyword evidence="5" id="KW-0297">G-protein coupled receptor</keyword>
<dbReference type="InterPro" id="IPR017981">
    <property type="entry name" value="GPCR_2-like_7TM"/>
</dbReference>
<reference evidence="11 12" key="1">
    <citation type="submission" date="2022-05" db="EMBL/GenBank/DDBJ databases">
        <title>A multi-omics perspective on studying reproductive biology in Daphnia sinensis.</title>
        <authorList>
            <person name="Jia J."/>
        </authorList>
    </citation>
    <scope>NUCLEOTIDE SEQUENCE [LARGE SCALE GENOMIC DNA]</scope>
    <source>
        <strain evidence="11 12">WSL</strain>
    </source>
</reference>
<comment type="subcellular location">
    <subcellularLocation>
        <location evidence="1">Membrane</location>
        <topology evidence="1">Multi-pass membrane protein</topology>
    </subcellularLocation>
</comment>
<evidence type="ECO:0000313" key="12">
    <source>
        <dbReference type="Proteomes" id="UP000820818"/>
    </source>
</evidence>
<dbReference type="Proteomes" id="UP000820818">
    <property type="component" value="Linkage Group LG7"/>
</dbReference>
<dbReference type="PRINTS" id="PR00249">
    <property type="entry name" value="GPCRSECRETIN"/>
</dbReference>
<dbReference type="SUPFAM" id="SSF81321">
    <property type="entry name" value="Family A G protein-coupled receptor-like"/>
    <property type="match status" value="1"/>
</dbReference>
<evidence type="ECO:0000256" key="8">
    <source>
        <dbReference type="SAM" id="Phobius"/>
    </source>
</evidence>
<comment type="caution">
    <text evidence="11">The sequence shown here is derived from an EMBL/GenBank/DDBJ whole genome shotgun (WGS) entry which is preliminary data.</text>
</comment>
<dbReference type="InterPro" id="IPR052808">
    <property type="entry name" value="GPCR_Mth-like"/>
</dbReference>
<sequence>MAPSKGAIFALLVFVLELQQIVTETANSTSQYVTSNTELLTSASSFQYTSVNRPTEDKFHIRKCCGRGQVYNFNWEQEVTDRKERCVEYSITAHPPSPHIEHEQQIFFGPEKNWPHHYAVEDFEIETGFPSNCTQVLLLQSDVFVADLFYPLASGQLIVPHRFWLFDHKDYCIEDYFENEDFSKGRRVAIICSSHGQTFPRSAIDDHGKLQLDFIQSTPPAELSAMAGRFRTHYFDKLQGTGSEELFFHIGLPNCVDPAYRLSTANFQLASNGSIEINSGDARSELSDQLFATERCIEDMVDIDYAGLPVVSIQAFYCGDMQAIEFSEPDYPVDSGSFYESDRNESDKIKTPKCCPPGQVMDERNVCQPLSTLDESSDSDWTVSQALNSYLLNTHHIATIMTPSNSSLSCQLTRVGLTDDSWIKPIFQSDDENELLLSIHFYIENYWDLKIKQKPFCVDLAIFRDDKQIFHHPYIFRCTSDFHVSIYYPILHSISVAGLLLTFIIYFFVPATGSAKLVTSGLGAGNRRSRISTMAMMLTGRILLCHVITLALAFICLTVAQREHINAAETSCVTIGYITYGALIASFSWLTVYCFDYYRIFSGSFKVSNEILFIPYSAFGWGVPAFAVTAALIAQFQSKQLGVPDTANPNIGLMNCWFPENGNSALIFFYAPVGSLLLIDIACFLSLLFNPNLMHCWKKKQGLAIRSNKRSQKGSREQQDFKMALKLFFITGIPWVIEVAGWLPVYLYGASVVFNDTSQLQYFFYFGNLLNSLRGVVIFIIFILLQRDVRHYLTLRMKRIFNKRSSNGNRLHRANTDGGPSISTQQSTNRRMSMMTSQSSITLDGVGHHISEPQVGFVEVTIM</sequence>
<evidence type="ECO:0000256" key="7">
    <source>
        <dbReference type="SAM" id="MobiDB-lite"/>
    </source>
</evidence>
<protein>
    <recommendedName>
        <fullName evidence="10">G-protein coupled receptors family 2 profile 2 domain-containing protein</fullName>
    </recommendedName>
</protein>
<evidence type="ECO:0000256" key="1">
    <source>
        <dbReference type="ARBA" id="ARBA00004141"/>
    </source>
</evidence>
<feature type="transmembrane region" description="Helical" evidence="8">
    <location>
        <begin position="613"/>
        <end position="634"/>
    </location>
</feature>
<dbReference type="PANTHER" id="PTHR46953">
    <property type="entry name" value="G-PROTEIN COUPLED RECEPTOR MTH-LIKE 1-RELATED"/>
    <property type="match status" value="1"/>
</dbReference>
<keyword evidence="5" id="KW-0807">Transducer</keyword>
<organism evidence="11 12">
    <name type="scientific">Daphnia sinensis</name>
    <dbReference type="NCBI Taxonomy" id="1820382"/>
    <lineage>
        <taxon>Eukaryota</taxon>
        <taxon>Metazoa</taxon>
        <taxon>Ecdysozoa</taxon>
        <taxon>Arthropoda</taxon>
        <taxon>Crustacea</taxon>
        <taxon>Branchiopoda</taxon>
        <taxon>Diplostraca</taxon>
        <taxon>Cladocera</taxon>
        <taxon>Anomopoda</taxon>
        <taxon>Daphniidae</taxon>
        <taxon>Daphnia</taxon>
        <taxon>Daphnia similis group</taxon>
    </lineage>
</organism>
<dbReference type="InterPro" id="IPR000832">
    <property type="entry name" value="GPCR_2_secretin-like"/>
</dbReference>
<feature type="transmembrane region" description="Helical" evidence="8">
    <location>
        <begin position="763"/>
        <end position="785"/>
    </location>
</feature>
<dbReference type="Gene3D" id="1.20.1070.10">
    <property type="entry name" value="Rhodopsin 7-helix transmembrane proteins"/>
    <property type="match status" value="1"/>
</dbReference>
<proteinExistence type="inferred from homology"/>
<feature type="region of interest" description="Disordered" evidence="7">
    <location>
        <begin position="807"/>
        <end position="831"/>
    </location>
</feature>
<feature type="transmembrane region" description="Helical" evidence="8">
    <location>
        <begin position="723"/>
        <end position="743"/>
    </location>
</feature>
<feature type="compositionally biased region" description="Polar residues" evidence="7">
    <location>
        <begin position="821"/>
        <end position="831"/>
    </location>
</feature>
<dbReference type="CDD" id="cd15039">
    <property type="entry name" value="7tmB3_Methuselah-like"/>
    <property type="match status" value="1"/>
</dbReference>
<evidence type="ECO:0000256" key="5">
    <source>
        <dbReference type="ARBA" id="ARBA00023040"/>
    </source>
</evidence>
<name>A0AAD5PRU7_9CRUS</name>
<feature type="chain" id="PRO_5042198961" description="G-protein coupled receptors family 2 profile 2 domain-containing protein" evidence="9">
    <location>
        <begin position="24"/>
        <end position="863"/>
    </location>
</feature>
<dbReference type="PANTHER" id="PTHR46953:SF1">
    <property type="entry name" value="G-PROTEIN COUPLED RECEPTOR MTH-LIKE 1-RELATED"/>
    <property type="match status" value="1"/>
</dbReference>
<comment type="similarity">
    <text evidence="2">Belongs to the G-protein coupled receptor 2 family. Mth subfamily.</text>
</comment>
<evidence type="ECO:0000256" key="6">
    <source>
        <dbReference type="ARBA" id="ARBA00023136"/>
    </source>
</evidence>
<dbReference type="Pfam" id="PF00002">
    <property type="entry name" value="7tm_2"/>
    <property type="match status" value="1"/>
</dbReference>
<keyword evidence="3 8" id="KW-0812">Transmembrane</keyword>
<dbReference type="GO" id="GO:0007166">
    <property type="term" value="P:cell surface receptor signaling pathway"/>
    <property type="evidence" value="ECO:0007669"/>
    <property type="project" value="InterPro"/>
</dbReference>
<feature type="transmembrane region" description="Helical" evidence="8">
    <location>
        <begin position="486"/>
        <end position="509"/>
    </location>
</feature>
<dbReference type="PROSITE" id="PS50261">
    <property type="entry name" value="G_PROTEIN_RECEP_F2_4"/>
    <property type="match status" value="1"/>
</dbReference>
<keyword evidence="6 8" id="KW-0472">Membrane</keyword>
<evidence type="ECO:0000259" key="10">
    <source>
        <dbReference type="PROSITE" id="PS50261"/>
    </source>
</evidence>
<feature type="transmembrane region" description="Helical" evidence="8">
    <location>
        <begin position="667"/>
        <end position="689"/>
    </location>
</feature>
<evidence type="ECO:0000256" key="2">
    <source>
        <dbReference type="ARBA" id="ARBA00008979"/>
    </source>
</evidence>
<gene>
    <name evidence="11" type="ORF">GHT06_017843</name>
</gene>
<keyword evidence="12" id="KW-1185">Reference proteome</keyword>
<keyword evidence="5" id="KW-0675">Receptor</keyword>
<dbReference type="InterPro" id="IPR036272">
    <property type="entry name" value="Methuselah_N_sf"/>
</dbReference>
<feature type="transmembrane region" description="Helical" evidence="8">
    <location>
        <begin position="538"/>
        <end position="560"/>
    </location>
</feature>
<dbReference type="SUPFAM" id="SSF63877">
    <property type="entry name" value="Methuselah ectodomain"/>
    <property type="match status" value="1"/>
</dbReference>
<accession>A0AAD5PRU7</accession>
<evidence type="ECO:0000313" key="11">
    <source>
        <dbReference type="EMBL" id="KAI9555328.1"/>
    </source>
</evidence>